<organism evidence="2 3">
    <name type="scientific">Paralvinella palmiformis</name>
    <dbReference type="NCBI Taxonomy" id="53620"/>
    <lineage>
        <taxon>Eukaryota</taxon>
        <taxon>Metazoa</taxon>
        <taxon>Spiralia</taxon>
        <taxon>Lophotrochozoa</taxon>
        <taxon>Annelida</taxon>
        <taxon>Polychaeta</taxon>
        <taxon>Sedentaria</taxon>
        <taxon>Canalipalpata</taxon>
        <taxon>Terebellida</taxon>
        <taxon>Terebelliformia</taxon>
        <taxon>Alvinellidae</taxon>
        <taxon>Paralvinella</taxon>
    </lineage>
</organism>
<evidence type="ECO:0008006" key="4">
    <source>
        <dbReference type="Google" id="ProtNLM"/>
    </source>
</evidence>
<evidence type="ECO:0000313" key="3">
    <source>
        <dbReference type="Proteomes" id="UP001208570"/>
    </source>
</evidence>
<dbReference type="Proteomes" id="UP001208570">
    <property type="component" value="Unassembled WGS sequence"/>
</dbReference>
<comment type="caution">
    <text evidence="2">The sequence shown here is derived from an EMBL/GenBank/DDBJ whole genome shotgun (WGS) entry which is preliminary data.</text>
</comment>
<protein>
    <recommendedName>
        <fullName evidence="4">28S ribosomal protein S28, mitochondrial</fullName>
    </recommendedName>
</protein>
<feature type="compositionally biased region" description="Basic and acidic residues" evidence="1">
    <location>
        <begin position="33"/>
        <end position="43"/>
    </location>
</feature>
<dbReference type="Pfam" id="PF10246">
    <property type="entry name" value="MRP-S35"/>
    <property type="match status" value="1"/>
</dbReference>
<evidence type="ECO:0000256" key="1">
    <source>
        <dbReference type="SAM" id="MobiDB-lite"/>
    </source>
</evidence>
<accession>A0AAD9NH22</accession>
<reference evidence="2" key="1">
    <citation type="journal article" date="2023" name="Mol. Biol. Evol.">
        <title>Third-Generation Sequencing Reveals the Adaptive Role of the Epigenome in Three Deep-Sea Polychaetes.</title>
        <authorList>
            <person name="Perez M."/>
            <person name="Aroh O."/>
            <person name="Sun Y."/>
            <person name="Lan Y."/>
            <person name="Juniper S.K."/>
            <person name="Young C.R."/>
            <person name="Angers B."/>
            <person name="Qian P.Y."/>
        </authorList>
    </citation>
    <scope>NUCLEOTIDE SEQUENCE</scope>
    <source>
        <strain evidence="2">P08H-3</strain>
    </source>
</reference>
<gene>
    <name evidence="2" type="ORF">LSH36_21g00084</name>
</gene>
<dbReference type="AlphaFoldDB" id="A0AAD9NH22"/>
<dbReference type="GO" id="GO:0005763">
    <property type="term" value="C:mitochondrial small ribosomal subunit"/>
    <property type="evidence" value="ECO:0007669"/>
    <property type="project" value="TreeGrafter"/>
</dbReference>
<dbReference type="InterPro" id="IPR019375">
    <property type="entry name" value="Ribosomal_bS1m"/>
</dbReference>
<dbReference type="EMBL" id="JAODUP010000021">
    <property type="protein sequence ID" value="KAK2167996.1"/>
    <property type="molecule type" value="Genomic_DNA"/>
</dbReference>
<keyword evidence="3" id="KW-1185">Reference proteome</keyword>
<dbReference type="PANTHER" id="PTHR13447">
    <property type="entry name" value="MITOCHONDRIAL 28S RIBOSOMAL PROTEIN S28"/>
    <property type="match status" value="1"/>
</dbReference>
<proteinExistence type="predicted"/>
<sequence length="206" mass="22870">MAAPLKLSRFGSFLINCRLYPASVRFMRFRSSKSGDENDKDAGDIASSTTASSTPPTPADEAVYDNTGKEVSSDTLTGLEKSFEMFKRVDRLVDDMSKPEVKEEPPDPRQSFASMLRHSKLMQIGDPEGRVVIGTIFEVIGDDLYIDFGGKFHCVCKRPRGDKARAYQVGRDVRLRLLDLELSSQFMGATRDITLLEADAVLLGLH</sequence>
<dbReference type="PANTHER" id="PTHR13447:SF2">
    <property type="entry name" value="SMALL RIBOSOMAL SUBUNIT PROTEIN BS1M"/>
    <property type="match status" value="1"/>
</dbReference>
<feature type="region of interest" description="Disordered" evidence="1">
    <location>
        <begin position="32"/>
        <end position="64"/>
    </location>
</feature>
<evidence type="ECO:0000313" key="2">
    <source>
        <dbReference type="EMBL" id="KAK2167996.1"/>
    </source>
</evidence>
<name>A0AAD9NH22_9ANNE</name>